<keyword evidence="5" id="KW-1185">Reference proteome</keyword>
<reference evidence="4 5" key="1">
    <citation type="submission" date="2019-03" db="EMBL/GenBank/DDBJ databases">
        <title>San Antonio Military Medical Center submission to MRSN (WRAIR), pending publication.</title>
        <authorList>
            <person name="Blyth D.M."/>
            <person name="Mccarthy S.L."/>
            <person name="Schall S.E."/>
            <person name="Stam J.A."/>
            <person name="Ong A.C."/>
            <person name="Mcgann P.T."/>
        </authorList>
    </citation>
    <scope>NUCLEOTIDE SEQUENCE [LARGE SCALE GENOMIC DNA]</scope>
    <source>
        <strain evidence="4 5">MRSN571793</strain>
    </source>
</reference>
<accession>A0A4Y8L5R6</accession>
<dbReference type="OrthoDB" id="1433240at2"/>
<dbReference type="Proteomes" id="UP000297861">
    <property type="component" value="Unassembled WGS sequence"/>
</dbReference>
<comment type="caution">
    <text evidence="4">The sequence shown here is derived from an EMBL/GenBank/DDBJ whole genome shotgun (WGS) entry which is preliminary data.</text>
</comment>
<dbReference type="AlphaFoldDB" id="A0A4Y8L5R6"/>
<dbReference type="InterPro" id="IPR024278">
    <property type="entry name" value="DUF3823_N"/>
</dbReference>
<evidence type="ECO:0000313" key="5">
    <source>
        <dbReference type="Proteomes" id="UP000297861"/>
    </source>
</evidence>
<protein>
    <submittedName>
        <fullName evidence="4">DUF3823 domain-containing protein</fullName>
    </submittedName>
</protein>
<organism evidence="4 5">
    <name type="scientific">Dysgonomonas capnocytophagoides</name>
    <dbReference type="NCBI Taxonomy" id="45254"/>
    <lineage>
        <taxon>Bacteria</taxon>
        <taxon>Pseudomonadati</taxon>
        <taxon>Bacteroidota</taxon>
        <taxon>Bacteroidia</taxon>
        <taxon>Bacteroidales</taxon>
        <taxon>Dysgonomonadaceae</taxon>
        <taxon>Dysgonomonas</taxon>
    </lineage>
</organism>
<name>A0A4Y8L5R6_9BACT</name>
<evidence type="ECO:0000259" key="3">
    <source>
        <dbReference type="Pfam" id="PF18003"/>
    </source>
</evidence>
<evidence type="ECO:0000313" key="4">
    <source>
        <dbReference type="EMBL" id="TFD97504.1"/>
    </source>
</evidence>
<dbReference type="Gene3D" id="2.60.40.2060">
    <property type="match status" value="1"/>
</dbReference>
<feature type="signal peptide" evidence="1">
    <location>
        <begin position="1"/>
        <end position="20"/>
    </location>
</feature>
<evidence type="ECO:0000256" key="1">
    <source>
        <dbReference type="SAM" id="SignalP"/>
    </source>
</evidence>
<feature type="chain" id="PRO_5021497572" evidence="1">
    <location>
        <begin position="21"/>
        <end position="227"/>
    </location>
</feature>
<sequence length="227" mass="24428">MIIMKILHIIILTIICSAFAGCEKDNFDAPKATLSGKVTYNGSAVGVRTNGTQLELWQDGYALHSKIPVYIAQDGTFSASLFNGQYKLVRLAGAPWLTQASDTIVIDVKGNTVVDIPVTPYFAVNKESFTKGSGTITAKFTVEQGVASANPESVRLFFGKSILTDSNKNEGVVKADLSSITIGAESSMTADIPSAFADADYLFVRIGVRATVSSEYYYTQVQKISLK</sequence>
<dbReference type="Pfam" id="PF12866">
    <property type="entry name" value="DUF3823"/>
    <property type="match status" value="1"/>
</dbReference>
<evidence type="ECO:0000259" key="2">
    <source>
        <dbReference type="Pfam" id="PF12866"/>
    </source>
</evidence>
<gene>
    <name evidence="4" type="ORF">E2605_06025</name>
</gene>
<dbReference type="STRING" id="1121485.GCA_000426485_01208"/>
<feature type="domain" description="DUF3823" evidence="3">
    <location>
        <begin position="123"/>
        <end position="223"/>
    </location>
</feature>
<proteinExistence type="predicted"/>
<keyword evidence="1" id="KW-0732">Signal</keyword>
<dbReference type="Gene3D" id="2.60.40.1120">
    <property type="entry name" value="Carboxypeptidase-like, regulatory domain"/>
    <property type="match status" value="1"/>
</dbReference>
<dbReference type="InterPro" id="IPR041186">
    <property type="entry name" value="DUF3823_C"/>
</dbReference>
<dbReference type="PROSITE" id="PS51257">
    <property type="entry name" value="PROKAR_LIPOPROTEIN"/>
    <property type="match status" value="1"/>
</dbReference>
<dbReference type="EMBL" id="SOML01000003">
    <property type="protein sequence ID" value="TFD97504.1"/>
    <property type="molecule type" value="Genomic_DNA"/>
</dbReference>
<feature type="domain" description="DUF3823" evidence="2">
    <location>
        <begin position="33"/>
        <end position="119"/>
    </location>
</feature>
<dbReference type="Pfam" id="PF18003">
    <property type="entry name" value="DUF3823_C"/>
    <property type="match status" value="1"/>
</dbReference>